<dbReference type="InterPro" id="IPR026045">
    <property type="entry name" value="Ferric-bd"/>
</dbReference>
<organism evidence="4 5">
    <name type="scientific">Paenibacillus glycinis</name>
    <dbReference type="NCBI Taxonomy" id="2697035"/>
    <lineage>
        <taxon>Bacteria</taxon>
        <taxon>Bacillati</taxon>
        <taxon>Bacillota</taxon>
        <taxon>Bacilli</taxon>
        <taxon>Bacillales</taxon>
        <taxon>Paenibacillaceae</taxon>
        <taxon>Paenibacillus</taxon>
    </lineage>
</organism>
<evidence type="ECO:0000313" key="4">
    <source>
        <dbReference type="EMBL" id="NBD24144.1"/>
    </source>
</evidence>
<feature type="chain" id="PRO_5047543641" evidence="3">
    <location>
        <begin position="31"/>
        <end position="391"/>
    </location>
</feature>
<dbReference type="PIRSF" id="PIRSF002825">
    <property type="entry name" value="CfbpA"/>
    <property type="match status" value="1"/>
</dbReference>
<dbReference type="Pfam" id="PF13343">
    <property type="entry name" value="SBP_bac_6"/>
    <property type="match status" value="1"/>
</dbReference>
<evidence type="ECO:0000256" key="1">
    <source>
        <dbReference type="ARBA" id="ARBA00022729"/>
    </source>
</evidence>
<keyword evidence="5" id="KW-1185">Reference proteome</keyword>
<feature type="region of interest" description="Disordered" evidence="2">
    <location>
        <begin position="66"/>
        <end position="85"/>
    </location>
</feature>
<reference evidence="4 5" key="1">
    <citation type="submission" date="2020-01" db="EMBL/GenBank/DDBJ databases">
        <title>Paenibacillus soybeanensis sp. nov. isolated from the nodules of soybean (Glycine max(L.) Merr).</title>
        <authorList>
            <person name="Wang H."/>
        </authorList>
    </citation>
    <scope>NUCLEOTIDE SEQUENCE [LARGE SCALE GENOMIC DNA]</scope>
    <source>
        <strain evidence="4 5">T1</strain>
    </source>
</reference>
<dbReference type="RefSeq" id="WP_161742941.1">
    <property type="nucleotide sequence ID" value="NZ_JAAAMV010000004.1"/>
</dbReference>
<feature type="region of interest" description="Disordered" evidence="2">
    <location>
        <begin position="34"/>
        <end position="60"/>
    </location>
</feature>
<feature type="compositionally biased region" description="Low complexity" evidence="2">
    <location>
        <begin position="34"/>
        <end position="43"/>
    </location>
</feature>
<gene>
    <name evidence="4" type="ORF">GT019_09685</name>
</gene>
<keyword evidence="1 3" id="KW-0732">Signal</keyword>
<dbReference type="PANTHER" id="PTHR30006:SF2">
    <property type="entry name" value="ABC TRANSPORTER SUBSTRATE-BINDING PROTEIN"/>
    <property type="match status" value="1"/>
</dbReference>
<name>A0ABW9XNE6_9BACL</name>
<protein>
    <submittedName>
        <fullName evidence="4">Extracellular solute-binding protein</fullName>
    </submittedName>
</protein>
<feature type="compositionally biased region" description="Low complexity" evidence="2">
    <location>
        <begin position="66"/>
        <end position="76"/>
    </location>
</feature>
<dbReference type="Proteomes" id="UP000665561">
    <property type="component" value="Unassembled WGS sequence"/>
</dbReference>
<dbReference type="CDD" id="cd13546">
    <property type="entry name" value="PBP2_BitB"/>
    <property type="match status" value="1"/>
</dbReference>
<sequence length="391" mass="41138">MNRVEAKTRIPLASGVLLLGVLLSACGNNAADSANAGNAAQSAPENSAKNGAADPAANGASNGATNAAAGGAANAGESTPQTGGKLVIYSPNETEINNPILKEFQDRTGIQVEMVSGGTGDLLNRIKAEAANPLGDLMFGGTVESLDAYKEFFEPYESKELANLNPQMTDPARGWTPFTSLPMVILYNKDLVPAGKEPKSWNDLLSPDWKGKIAYADPAKSGSSFTQLATMLTAFGKDDGKGWDFVGKLIGNLDGKVLSSSGMVPKGVADKEYPVGITLEENALRYVEGGSKVGIVYPSEGTSAVPDGMAVIKGAKNADNAKLFIDFAAGKDVQSLMQSEFKRRPVRTDLEPSQGVTPISDIKLVNYDLSWASEQRAAIIDQFTKKLTGQQ</sequence>
<dbReference type="Gene3D" id="3.40.190.10">
    <property type="entry name" value="Periplasmic binding protein-like II"/>
    <property type="match status" value="2"/>
</dbReference>
<proteinExistence type="predicted"/>
<accession>A0ABW9XNE6</accession>
<evidence type="ECO:0000313" key="5">
    <source>
        <dbReference type="Proteomes" id="UP000665561"/>
    </source>
</evidence>
<evidence type="ECO:0000256" key="2">
    <source>
        <dbReference type="SAM" id="MobiDB-lite"/>
    </source>
</evidence>
<dbReference type="PANTHER" id="PTHR30006">
    <property type="entry name" value="THIAMINE-BINDING PERIPLASMIC PROTEIN-RELATED"/>
    <property type="match status" value="1"/>
</dbReference>
<comment type="caution">
    <text evidence="4">The sequence shown here is derived from an EMBL/GenBank/DDBJ whole genome shotgun (WGS) entry which is preliminary data.</text>
</comment>
<dbReference type="PROSITE" id="PS51257">
    <property type="entry name" value="PROKAR_LIPOPROTEIN"/>
    <property type="match status" value="1"/>
</dbReference>
<dbReference type="EMBL" id="JAAAMV010000004">
    <property type="protein sequence ID" value="NBD24144.1"/>
    <property type="molecule type" value="Genomic_DNA"/>
</dbReference>
<dbReference type="SUPFAM" id="SSF53850">
    <property type="entry name" value="Periplasmic binding protein-like II"/>
    <property type="match status" value="1"/>
</dbReference>
<feature type="signal peptide" evidence="3">
    <location>
        <begin position="1"/>
        <end position="30"/>
    </location>
</feature>
<evidence type="ECO:0000256" key="3">
    <source>
        <dbReference type="SAM" id="SignalP"/>
    </source>
</evidence>